<keyword evidence="2 4" id="KW-0689">Ribosomal protein</keyword>
<comment type="similarity">
    <text evidence="1 4">Belongs to the bacterial ribosomal protein bL20 family.</text>
</comment>
<dbReference type="Gene3D" id="1.10.1900.20">
    <property type="entry name" value="Ribosomal protein L20"/>
    <property type="match status" value="1"/>
</dbReference>
<name>A0A345UC64_9EUGL</name>
<gene>
    <name evidence="5" type="primary">rpl20</name>
</gene>
<dbReference type="GO" id="GO:0003735">
    <property type="term" value="F:structural constituent of ribosome"/>
    <property type="evidence" value="ECO:0007669"/>
    <property type="project" value="InterPro"/>
</dbReference>
<dbReference type="GeneID" id="37625049"/>
<dbReference type="GO" id="GO:0006412">
    <property type="term" value="P:translation"/>
    <property type="evidence" value="ECO:0007669"/>
    <property type="project" value="InterPro"/>
</dbReference>
<dbReference type="PANTHER" id="PTHR10986">
    <property type="entry name" value="39S RIBOSOMAL PROTEIN L20"/>
    <property type="match status" value="1"/>
</dbReference>
<dbReference type="RefSeq" id="YP_009512089.1">
    <property type="nucleotide sequence ID" value="NC_039156.1"/>
</dbReference>
<dbReference type="SUPFAM" id="SSF74731">
    <property type="entry name" value="Ribosomal protein L20"/>
    <property type="match status" value="1"/>
</dbReference>
<dbReference type="PRINTS" id="PR00062">
    <property type="entry name" value="RIBOSOMALL20"/>
</dbReference>
<keyword evidence="3 4" id="KW-0687">Ribonucleoprotein</keyword>
<accession>A0A345UC64</accession>
<dbReference type="EMBL" id="MF622086">
    <property type="protein sequence ID" value="AXI98050.1"/>
    <property type="molecule type" value="Genomic_DNA"/>
</dbReference>
<evidence type="ECO:0000313" key="5">
    <source>
        <dbReference type="EMBL" id="AXI98050.1"/>
    </source>
</evidence>
<dbReference type="GO" id="GO:1990904">
    <property type="term" value="C:ribonucleoprotein complex"/>
    <property type="evidence" value="ECO:0007669"/>
    <property type="project" value="UniProtKB-KW"/>
</dbReference>
<proteinExistence type="inferred from homology"/>
<evidence type="ECO:0000256" key="4">
    <source>
        <dbReference type="RuleBase" id="RU000561"/>
    </source>
</evidence>
<geneLocation type="chloroplast" evidence="5"/>
<dbReference type="GO" id="GO:0005840">
    <property type="term" value="C:ribosome"/>
    <property type="evidence" value="ECO:0007669"/>
    <property type="project" value="UniProtKB-KW"/>
</dbReference>
<evidence type="ECO:0000256" key="3">
    <source>
        <dbReference type="ARBA" id="ARBA00023274"/>
    </source>
</evidence>
<keyword evidence="5" id="KW-0934">Plastid</keyword>
<dbReference type="NCBIfam" id="TIGR01032">
    <property type="entry name" value="rplT_bact"/>
    <property type="match status" value="1"/>
</dbReference>
<dbReference type="InterPro" id="IPR005813">
    <property type="entry name" value="Ribosomal_bL20"/>
</dbReference>
<dbReference type="InterPro" id="IPR035566">
    <property type="entry name" value="Ribosomal_protein_bL20_C"/>
</dbReference>
<dbReference type="AlphaFoldDB" id="A0A345UC64"/>
<organism evidence="5">
    <name type="scientific">Euglena hiemalis</name>
    <dbReference type="NCBI Taxonomy" id="392896"/>
    <lineage>
        <taxon>Eukaryota</taxon>
        <taxon>Discoba</taxon>
        <taxon>Euglenozoa</taxon>
        <taxon>Euglenida</taxon>
        <taxon>Spirocuta</taxon>
        <taxon>Euglenophyceae</taxon>
        <taxon>Euglenales</taxon>
        <taxon>Euglenaceae</taxon>
        <taxon>Euglena</taxon>
    </lineage>
</organism>
<protein>
    <submittedName>
        <fullName evidence="5">Ribosomal protein L20</fullName>
    </submittedName>
</protein>
<dbReference type="GO" id="GO:0019843">
    <property type="term" value="F:rRNA binding"/>
    <property type="evidence" value="ECO:0007669"/>
    <property type="project" value="InterPro"/>
</dbReference>
<evidence type="ECO:0000256" key="1">
    <source>
        <dbReference type="ARBA" id="ARBA00007698"/>
    </source>
</evidence>
<sequence length="106" mass="12606">MTRTKTSVTTKKNEKTLKQGKVLGSQSKLFRTTKQRVMKSLLYSFSDRRKNKYDQLWINRINCGLKISAGIKHKYNTFIHYLKKHKFLLNKKLTSNVNLKDEICFY</sequence>
<keyword evidence="5" id="KW-0150">Chloroplast</keyword>
<dbReference type="Pfam" id="PF00453">
    <property type="entry name" value="Ribosomal_L20"/>
    <property type="match status" value="1"/>
</dbReference>
<reference evidence="5" key="1">
    <citation type="journal article" date="2018" name="J. Appl. Phycol.">
        <title>Intrageneric chloroplast genome comparison in the genus Euglena (Phylum: Euglenophyta) with annotated chloroplast genomes of Euglena hiemalis and Euglena clara.</title>
        <authorList>
            <person name="Ellala Hewadikaramge M."/>
            <person name="Linton E."/>
        </authorList>
    </citation>
    <scope>NUCLEOTIDE SEQUENCE</scope>
    <source>
        <strain evidence="5">CCAP1224.35</strain>
    </source>
</reference>
<dbReference type="Gene3D" id="6.10.160.10">
    <property type="match status" value="1"/>
</dbReference>
<evidence type="ECO:0000256" key="2">
    <source>
        <dbReference type="ARBA" id="ARBA00022980"/>
    </source>
</evidence>